<comment type="caution">
    <text evidence="1">The sequence shown here is derived from an EMBL/GenBank/DDBJ whole genome shotgun (WGS) entry which is preliminary data.</text>
</comment>
<gene>
    <name evidence="1" type="ORF">N792_03955</name>
</gene>
<evidence type="ECO:0000313" key="2">
    <source>
        <dbReference type="Proteomes" id="UP000030017"/>
    </source>
</evidence>
<proteinExistence type="predicted"/>
<keyword evidence="2" id="KW-1185">Reference proteome</keyword>
<evidence type="ECO:0000313" key="1">
    <source>
        <dbReference type="EMBL" id="KGM52274.1"/>
    </source>
</evidence>
<reference evidence="1 2" key="1">
    <citation type="submission" date="2013-08" db="EMBL/GenBank/DDBJ databases">
        <title>Genome sequencing of Lysobacter.</title>
        <authorList>
            <person name="Zhang S."/>
            <person name="Wang G."/>
        </authorList>
    </citation>
    <scope>NUCLEOTIDE SEQUENCE [LARGE SCALE GENOMIC DNA]</scope>
    <source>
        <strain evidence="1 2">Ko07</strain>
    </source>
</reference>
<name>A0A0A0EPC7_9GAMM</name>
<dbReference type="AlphaFoldDB" id="A0A0A0EPC7"/>
<dbReference type="Proteomes" id="UP000030017">
    <property type="component" value="Unassembled WGS sequence"/>
</dbReference>
<sequence length="234" mass="25173">MSKHETINDLAQAIYAIRRTPSAPFEPDWAMHQFVSFGASTNFGNFATAARVFDPELQCAANPALFVSIGTPDPSSREVHAAVDAYNLAALVHGPYGDVLAKANQRLVEQHRCRLPGQFLTGKERRGLVEQSKKRFADNGRQLDVCCLETKPGAGARVLAVLDGVNRSPKDLGALSVYVSTGDPCDLLLTMMQLGLVMIAFPGAIQEVVFALDQSGQELPVAGVRRVPAVQEAA</sequence>
<organism evidence="1 2">
    <name type="scientific">Lysobacter concretionis Ko07 = DSM 16239</name>
    <dbReference type="NCBI Taxonomy" id="1122185"/>
    <lineage>
        <taxon>Bacteria</taxon>
        <taxon>Pseudomonadati</taxon>
        <taxon>Pseudomonadota</taxon>
        <taxon>Gammaproteobacteria</taxon>
        <taxon>Lysobacterales</taxon>
        <taxon>Lysobacteraceae</taxon>
        <taxon>Novilysobacter</taxon>
    </lineage>
</organism>
<dbReference type="RefSeq" id="WP_036192544.1">
    <property type="nucleotide sequence ID" value="NZ_AVPS01000003.1"/>
</dbReference>
<accession>A0A0A0EPC7</accession>
<dbReference type="EMBL" id="AVPS01000003">
    <property type="protein sequence ID" value="KGM52274.1"/>
    <property type="molecule type" value="Genomic_DNA"/>
</dbReference>
<protein>
    <submittedName>
        <fullName evidence="1">Uncharacterized protein</fullName>
    </submittedName>
</protein>